<evidence type="ECO:0000256" key="1">
    <source>
        <dbReference type="SAM" id="MobiDB-lite"/>
    </source>
</evidence>
<sequence length="184" mass="20037">MLAKRLYAQKRKGKAPGGSSKRMKVGASSSMAPAITAAASKIVVSAEVLPTAEVGTVDADSMPFVSPGPSSGDQALKFPTEGEMREEKKEKKAIAKTPCKAHFSELNDDSDERGEDPFDDPEIVQALIHKFAMPKVVDCMADLELWQLIWGSLKTLLQSGHQILAHIKRAHHLKAEAEKVQEDF</sequence>
<accession>A0A8K0ITF9</accession>
<feature type="region of interest" description="Disordered" evidence="1">
    <location>
        <begin position="1"/>
        <end position="26"/>
    </location>
</feature>
<feature type="compositionally biased region" description="Basic and acidic residues" evidence="1">
    <location>
        <begin position="80"/>
        <end position="93"/>
    </location>
</feature>
<dbReference type="Proteomes" id="UP000797356">
    <property type="component" value="Chromosome 13"/>
</dbReference>
<reference evidence="2" key="2">
    <citation type="submission" date="2019-07" db="EMBL/GenBank/DDBJ databases">
        <authorList>
            <person name="Yang Y."/>
            <person name="Bocs S."/>
            <person name="Baudouin L."/>
        </authorList>
    </citation>
    <scope>NUCLEOTIDE SEQUENCE</scope>
    <source>
        <tissue evidence="2">Spear leaf of Hainan Tall coconut</tissue>
    </source>
</reference>
<dbReference type="EMBL" id="CM017884">
    <property type="protein sequence ID" value="KAG1367002.1"/>
    <property type="molecule type" value="Genomic_DNA"/>
</dbReference>
<protein>
    <submittedName>
        <fullName evidence="2">Uncharacterized protein</fullName>
    </submittedName>
</protein>
<evidence type="ECO:0000313" key="3">
    <source>
        <dbReference type="Proteomes" id="UP000797356"/>
    </source>
</evidence>
<comment type="caution">
    <text evidence="2">The sequence shown here is derived from an EMBL/GenBank/DDBJ whole genome shotgun (WGS) entry which is preliminary data.</text>
</comment>
<evidence type="ECO:0000313" key="2">
    <source>
        <dbReference type="EMBL" id="KAG1367002.1"/>
    </source>
</evidence>
<name>A0A8K0ITF9_COCNU</name>
<gene>
    <name evidence="2" type="ORF">COCNU_13G007920</name>
</gene>
<reference evidence="2" key="1">
    <citation type="journal article" date="2017" name="Gigascience">
        <title>The genome draft of coconut (Cocos nucifera).</title>
        <authorList>
            <person name="Xiao Y."/>
            <person name="Xu P."/>
            <person name="Fan H."/>
            <person name="Baudouin L."/>
            <person name="Xia W."/>
            <person name="Bocs S."/>
            <person name="Xu J."/>
            <person name="Li Q."/>
            <person name="Guo A."/>
            <person name="Zhou L."/>
            <person name="Li J."/>
            <person name="Wu Y."/>
            <person name="Ma Z."/>
            <person name="Armero A."/>
            <person name="Issali A.E."/>
            <person name="Liu N."/>
            <person name="Peng M."/>
            <person name="Yang Y."/>
        </authorList>
    </citation>
    <scope>NUCLEOTIDE SEQUENCE</scope>
    <source>
        <tissue evidence="2">Spear leaf of Hainan Tall coconut</tissue>
    </source>
</reference>
<feature type="region of interest" description="Disordered" evidence="1">
    <location>
        <begin position="58"/>
        <end position="95"/>
    </location>
</feature>
<organism evidence="2 3">
    <name type="scientific">Cocos nucifera</name>
    <name type="common">Coconut palm</name>
    <dbReference type="NCBI Taxonomy" id="13894"/>
    <lineage>
        <taxon>Eukaryota</taxon>
        <taxon>Viridiplantae</taxon>
        <taxon>Streptophyta</taxon>
        <taxon>Embryophyta</taxon>
        <taxon>Tracheophyta</taxon>
        <taxon>Spermatophyta</taxon>
        <taxon>Magnoliopsida</taxon>
        <taxon>Liliopsida</taxon>
        <taxon>Arecaceae</taxon>
        <taxon>Arecoideae</taxon>
        <taxon>Cocoseae</taxon>
        <taxon>Attaleinae</taxon>
        <taxon>Cocos</taxon>
    </lineage>
</organism>
<keyword evidence="3" id="KW-1185">Reference proteome</keyword>
<dbReference type="AlphaFoldDB" id="A0A8K0ITF9"/>
<proteinExistence type="predicted"/>